<dbReference type="STRING" id="81824.A9UZJ9"/>
<feature type="region of interest" description="Disordered" evidence="2">
    <location>
        <begin position="1"/>
        <end position="118"/>
    </location>
</feature>
<dbReference type="InterPro" id="IPR023610">
    <property type="entry name" value="PInositol-4/5-P-5/4-kinase"/>
</dbReference>
<evidence type="ECO:0000256" key="2">
    <source>
        <dbReference type="SAM" id="MobiDB-lite"/>
    </source>
</evidence>
<evidence type="ECO:0000259" key="3">
    <source>
        <dbReference type="PROSITE" id="PS51455"/>
    </source>
</evidence>
<dbReference type="CDD" id="cd17301">
    <property type="entry name" value="PIPKc_PIP5KI"/>
    <property type="match status" value="1"/>
</dbReference>
<evidence type="ECO:0000313" key="4">
    <source>
        <dbReference type="EMBL" id="EDQ89244.1"/>
    </source>
</evidence>
<feature type="compositionally biased region" description="Polar residues" evidence="2">
    <location>
        <begin position="695"/>
        <end position="713"/>
    </location>
</feature>
<feature type="compositionally biased region" description="Basic and acidic residues" evidence="2">
    <location>
        <begin position="998"/>
        <end position="1029"/>
    </location>
</feature>
<dbReference type="AlphaFoldDB" id="A9UZJ9"/>
<feature type="compositionally biased region" description="Basic residues" evidence="2">
    <location>
        <begin position="105"/>
        <end position="118"/>
    </location>
</feature>
<dbReference type="InterPro" id="IPR002498">
    <property type="entry name" value="PInositol-4-P-4/5-kinase_core"/>
</dbReference>
<dbReference type="PROSITE" id="PS51455">
    <property type="entry name" value="PIPK"/>
    <property type="match status" value="1"/>
</dbReference>
<dbReference type="SMART" id="SM00330">
    <property type="entry name" value="PIPKc"/>
    <property type="match status" value="1"/>
</dbReference>
<feature type="region of interest" description="Disordered" evidence="2">
    <location>
        <begin position="653"/>
        <end position="1081"/>
    </location>
</feature>
<feature type="domain" description="PIPK" evidence="3">
    <location>
        <begin position="132"/>
        <end position="646"/>
    </location>
</feature>
<accession>A9UZJ9</accession>
<dbReference type="EMBL" id="CH991551">
    <property type="protein sequence ID" value="EDQ89244.1"/>
    <property type="molecule type" value="Genomic_DNA"/>
</dbReference>
<keyword evidence="1" id="KW-0547">Nucleotide-binding</keyword>
<dbReference type="InParanoid" id="A9UZJ9"/>
<protein>
    <recommendedName>
        <fullName evidence="3">PIPK domain-containing protein</fullName>
    </recommendedName>
</protein>
<feature type="compositionally biased region" description="Acidic residues" evidence="2">
    <location>
        <begin position="822"/>
        <end position="832"/>
    </location>
</feature>
<dbReference type="Proteomes" id="UP000001357">
    <property type="component" value="Unassembled WGS sequence"/>
</dbReference>
<evidence type="ECO:0000256" key="1">
    <source>
        <dbReference type="PROSITE-ProRule" id="PRU00781"/>
    </source>
</evidence>
<keyword evidence="5" id="KW-1185">Reference proteome</keyword>
<reference evidence="4 5" key="1">
    <citation type="journal article" date="2008" name="Nature">
        <title>The genome of the choanoflagellate Monosiga brevicollis and the origin of metazoans.</title>
        <authorList>
            <consortium name="JGI Sequencing"/>
            <person name="King N."/>
            <person name="Westbrook M.J."/>
            <person name="Young S.L."/>
            <person name="Kuo A."/>
            <person name="Abedin M."/>
            <person name="Chapman J."/>
            <person name="Fairclough S."/>
            <person name="Hellsten U."/>
            <person name="Isogai Y."/>
            <person name="Letunic I."/>
            <person name="Marr M."/>
            <person name="Pincus D."/>
            <person name="Putnam N."/>
            <person name="Rokas A."/>
            <person name="Wright K.J."/>
            <person name="Zuzow R."/>
            <person name="Dirks W."/>
            <person name="Good M."/>
            <person name="Goodstein D."/>
            <person name="Lemons D."/>
            <person name="Li W."/>
            <person name="Lyons J.B."/>
            <person name="Morris A."/>
            <person name="Nichols S."/>
            <person name="Richter D.J."/>
            <person name="Salamov A."/>
            <person name="Bork P."/>
            <person name="Lim W.A."/>
            <person name="Manning G."/>
            <person name="Miller W.T."/>
            <person name="McGinnis W."/>
            <person name="Shapiro H."/>
            <person name="Tjian R."/>
            <person name="Grigoriev I.V."/>
            <person name="Rokhsar D."/>
        </authorList>
    </citation>
    <scope>NUCLEOTIDE SEQUENCE [LARGE SCALE GENOMIC DNA]</scope>
    <source>
        <strain evidence="5">MX1 / ATCC 50154</strain>
    </source>
</reference>
<feature type="compositionally biased region" description="Low complexity" evidence="2">
    <location>
        <begin position="664"/>
        <end position="686"/>
    </location>
</feature>
<dbReference type="KEGG" id="mbr:MONBRDRAFT_25486"/>
<gene>
    <name evidence="4" type="ORF">MONBRDRAFT_25486</name>
</gene>
<organism evidence="4 5">
    <name type="scientific">Monosiga brevicollis</name>
    <name type="common">Choanoflagellate</name>
    <dbReference type="NCBI Taxonomy" id="81824"/>
    <lineage>
        <taxon>Eukaryota</taxon>
        <taxon>Choanoflagellata</taxon>
        <taxon>Craspedida</taxon>
        <taxon>Salpingoecidae</taxon>
        <taxon>Monosiga</taxon>
    </lineage>
</organism>
<dbReference type="SUPFAM" id="SSF56104">
    <property type="entry name" value="SAICAR synthase-like"/>
    <property type="match status" value="1"/>
</dbReference>
<feature type="compositionally biased region" description="Basic and acidic residues" evidence="2">
    <location>
        <begin position="1043"/>
        <end position="1057"/>
    </location>
</feature>
<sequence>MAAAVPADLDAVPRTDVLDNVTKLRPKPANKRPPTRQRAPAAAAVAASPASPVSSSATKHTDPKPKRRRFQFGGRSKTYAADHIEPSSGEETDGDVFESHTPRSNSKRHKMSKKGHRRVDKETGEVFFKNVKSQELMSAIQMGIRQSIGYVMQRRKRDILVQDFDEVESQNYPREGTSTTPAHHFESFKFSTYAPVAYRFFREKFSIDTGDFLMSMCDSPLRELSNAGASGSLFWLSHDDLFIVKTVQKGESKFLRKLLPAYYLNITQNQRTLLPKFFGHFCYKSASGRHIRFIIMQNILPSNLSYAERYDLKGSTKGRFASEKELTKKNPTLKDIDFIKKHANGLIMSDRTYEQLVGTIERDVRVLESFRIMDYSLLVGLFVPSRGAPSAYSSSSAHQFTVRANASASTSTVHLCTVSGAPPVEGLNLNGVYESRQGRSKDGRFKFVMVQTTHNNRSLDESDDQTDGTSGPSSVTKLYMSFDDTNSQWLIARDPENFVVLANLQTSAMFPNSADAAWQVKDGDHFRAVPAMESRCREREVAVNPIASSNAAASSRMRRRNSIVFQTVDTSDGEDDEQLMNGIPAYNSDGQKVYLYVGIIDILQNYGTRKALEHTYKSMIYDGDTVSVHRPDFYRERFLRFMTDQVFRPSGAASGPGSLHLTHRPVNGAGANANPVAATGTTVGTAGRRRRPGSMSDTEGHSGTESAASSRPPSQRDDDPRKRTLRPQLMTDEDLEHMRRAAVPSTRRHSSSAAPPKHSPTTRRRLPHSDSIEEQTPSDSGVSRPPPLEQLGDALAHASHEAASAPATPTKITVQSWRLSKDDDEDQGDELENTTAAGADVSASESETEATATGPELGENMAAHVGRLPNVSPRGPASSSPVGRGASIPGSPLANVTAAPRAKGEGEGTTAPQIAASSASMATTLPPAARLLLHDFEEDSEPDGPASPTSPTEVRKNEARTVSSSDDGESPDAAASGQETLVADVPLPGAPVRGAAKQRLESPIEPRLDTLEHVDVDAVDATELHHQDQDSVNSAGASSQPKTKGEVAETTQGHDKTGAPTFELDQSGTHSDEDDISEILV</sequence>
<feature type="compositionally biased region" description="Low complexity" evidence="2">
    <location>
        <begin position="842"/>
        <end position="853"/>
    </location>
</feature>
<proteinExistence type="predicted"/>
<evidence type="ECO:0000313" key="5">
    <source>
        <dbReference type="Proteomes" id="UP000001357"/>
    </source>
</evidence>
<name>A9UZJ9_MONBE</name>
<keyword evidence="1" id="KW-0418">Kinase</keyword>
<dbReference type="InterPro" id="IPR027484">
    <property type="entry name" value="PInositol-4-P-5-kinase_N"/>
</dbReference>
<feature type="compositionally biased region" description="Basic residues" evidence="2">
    <location>
        <begin position="24"/>
        <end position="35"/>
    </location>
</feature>
<dbReference type="FunCoup" id="A9UZJ9">
    <property type="interactions" value="1189"/>
</dbReference>
<feature type="compositionally biased region" description="Low complexity" evidence="2">
    <location>
        <begin position="922"/>
        <end position="931"/>
    </location>
</feature>
<dbReference type="InterPro" id="IPR027483">
    <property type="entry name" value="PInositol-4-P-4/5-kinase_C_sf"/>
</dbReference>
<feature type="compositionally biased region" description="Polar residues" evidence="2">
    <location>
        <begin position="910"/>
        <end position="921"/>
    </location>
</feature>
<dbReference type="Gene3D" id="3.30.800.10">
    <property type="entry name" value="Phosphatidylinositol Phosphate Kinase II Beta"/>
    <property type="match status" value="1"/>
</dbReference>
<dbReference type="eggNOG" id="KOG0229">
    <property type="taxonomic scope" value="Eukaryota"/>
</dbReference>
<dbReference type="Pfam" id="PF01504">
    <property type="entry name" value="PIP5K"/>
    <property type="match status" value="1"/>
</dbReference>
<keyword evidence="1" id="KW-0067">ATP-binding</keyword>
<dbReference type="Gene3D" id="3.30.810.10">
    <property type="entry name" value="2-Layer Sandwich"/>
    <property type="match status" value="2"/>
</dbReference>
<feature type="compositionally biased region" description="Polar residues" evidence="2">
    <location>
        <begin position="1030"/>
        <end position="1042"/>
    </location>
</feature>
<dbReference type="GeneID" id="5891196"/>
<keyword evidence="1" id="KW-0808">Transferase</keyword>
<dbReference type="GO" id="GO:0046854">
    <property type="term" value="P:phosphatidylinositol phosphate biosynthetic process"/>
    <property type="evidence" value="ECO:0000318"/>
    <property type="project" value="GO_Central"/>
</dbReference>
<dbReference type="GO" id="GO:0005886">
    <property type="term" value="C:plasma membrane"/>
    <property type="evidence" value="ECO:0000318"/>
    <property type="project" value="GO_Central"/>
</dbReference>
<feature type="compositionally biased region" description="Low complexity" evidence="2">
    <location>
        <begin position="794"/>
        <end position="810"/>
    </location>
</feature>
<feature type="compositionally biased region" description="Low complexity" evidence="2">
    <location>
        <begin position="39"/>
        <end position="57"/>
    </location>
</feature>
<dbReference type="GO" id="GO:0005524">
    <property type="term" value="F:ATP binding"/>
    <property type="evidence" value="ECO:0007669"/>
    <property type="project" value="UniProtKB-UniRule"/>
</dbReference>
<dbReference type="PANTHER" id="PTHR23086:SF101">
    <property type="entry name" value="LP03320P-RELATED"/>
    <property type="match status" value="1"/>
</dbReference>
<dbReference type="GO" id="GO:0016308">
    <property type="term" value="F:1-phosphatidylinositol-4-phosphate 5-kinase activity"/>
    <property type="evidence" value="ECO:0000318"/>
    <property type="project" value="GO_Central"/>
</dbReference>
<feature type="compositionally biased region" description="Acidic residues" evidence="2">
    <location>
        <begin position="1072"/>
        <end position="1081"/>
    </location>
</feature>
<dbReference type="RefSeq" id="XP_001745820.1">
    <property type="nucleotide sequence ID" value="XM_001745768.1"/>
</dbReference>
<dbReference type="PANTHER" id="PTHR23086">
    <property type="entry name" value="PHOSPHATIDYLINOSITOL-4-PHOSPHATE 5-KINASE"/>
    <property type="match status" value="1"/>
</dbReference>
<feature type="compositionally biased region" description="Low complexity" evidence="2">
    <location>
        <begin position="1"/>
        <end position="10"/>
    </location>
</feature>